<feature type="region of interest" description="Disordered" evidence="1">
    <location>
        <begin position="559"/>
        <end position="585"/>
    </location>
</feature>
<comment type="caution">
    <text evidence="2">The sequence shown here is derived from an EMBL/GenBank/DDBJ whole genome shotgun (WGS) entry which is preliminary data.</text>
</comment>
<feature type="compositionally biased region" description="Basic and acidic residues" evidence="1">
    <location>
        <begin position="296"/>
        <end position="307"/>
    </location>
</feature>
<feature type="region of interest" description="Disordered" evidence="1">
    <location>
        <begin position="189"/>
        <end position="209"/>
    </location>
</feature>
<evidence type="ECO:0000313" key="2">
    <source>
        <dbReference type="EMBL" id="CAI2383365.1"/>
    </source>
</evidence>
<name>A0AAD1Y3J9_EUPCR</name>
<feature type="region of interest" description="Disordered" evidence="1">
    <location>
        <begin position="733"/>
        <end position="752"/>
    </location>
</feature>
<feature type="compositionally biased region" description="Polar residues" evidence="1">
    <location>
        <begin position="82"/>
        <end position="94"/>
    </location>
</feature>
<dbReference type="AlphaFoldDB" id="A0AAD1Y3J9"/>
<evidence type="ECO:0000313" key="3">
    <source>
        <dbReference type="Proteomes" id="UP001295684"/>
    </source>
</evidence>
<protein>
    <submittedName>
        <fullName evidence="2">Uncharacterized protein</fullName>
    </submittedName>
</protein>
<feature type="compositionally biased region" description="Basic residues" evidence="1">
    <location>
        <begin position="268"/>
        <end position="277"/>
    </location>
</feature>
<sequence>METARFLKNEVIDQRMTFGVPELISQEEGVRESNLSSHSSFSNIVSQQEQRYQAKTPSSKEPSKKHPKMLEKALQKHFNSKPHLTSKQNSTNHNPKTKAKDKENFPAPCPSGPNPAEAPQKSSRQKKDVDRIWKMSKPAAKVCSLNKKYTMENVAQKRSQISSQLSTFPHSPMINRKSVKILEKKFKKEREEKFKKEKQSRQLYGKSKKHNFKDYQSILNRDLPNSIKSSPRREQQLLDNLQSLGKNNKSRNNKNGMQTAKTQQPKAYGRKKNIQHKTVREQITGSFNYGSRNSRAKKESKNIEKPKHNFKNNKKVEDLYKWKERKEKKIQKLQRKESKHLFKPDINPVSRIIIERRESMYNQSGSSFSSESSQMSSLPIHEKLYLSRNNSTDQLNRKGLGKGLESRSYSVCEFKNYKSPMPKITEERKRLPPTGKILNNSKSKRNFYMSKSPRLSIDRNQELYEMRKKKEEYRRVLMEEHMLKQEEKILKECTFKPKINPSTRVSLYTYQVSTEEGTVELEADVIKRNQFWEKTRQKRINQMKKEKENQIKEECTFTPKVSREKSKSLSRSPIASQDPTPTNLNHKAFDKFINRQELARCIQKEKDIYKEKLESGSRINHRCMKDIDDHRNALLREISLPTNEDFSNYTTLNSNSNRSVKKPKFREEDEKNLQDLDLAIDEAFIHKPDEMLRSSKEENDDLEREDSLDIIQEQLFEETGDTALRNLRSWESETSENIPDDSSLPNNIDVDTKPHSYAQRRLKNKLGKAVDCSNDQFQEAKLGLRDLLYSFDI</sequence>
<proteinExistence type="predicted"/>
<keyword evidence="3" id="KW-1185">Reference proteome</keyword>
<organism evidence="2 3">
    <name type="scientific">Euplotes crassus</name>
    <dbReference type="NCBI Taxonomy" id="5936"/>
    <lineage>
        <taxon>Eukaryota</taxon>
        <taxon>Sar</taxon>
        <taxon>Alveolata</taxon>
        <taxon>Ciliophora</taxon>
        <taxon>Intramacronucleata</taxon>
        <taxon>Spirotrichea</taxon>
        <taxon>Hypotrichia</taxon>
        <taxon>Euplotida</taxon>
        <taxon>Euplotidae</taxon>
        <taxon>Moneuplotes</taxon>
    </lineage>
</organism>
<feature type="region of interest" description="Disordered" evidence="1">
    <location>
        <begin position="27"/>
        <end position="132"/>
    </location>
</feature>
<gene>
    <name evidence="2" type="ORF">ECRASSUSDP1_LOCUS24864</name>
</gene>
<dbReference type="EMBL" id="CAMPGE010025628">
    <property type="protein sequence ID" value="CAI2383365.1"/>
    <property type="molecule type" value="Genomic_DNA"/>
</dbReference>
<accession>A0AAD1Y3J9</accession>
<feature type="compositionally biased region" description="Basic and acidic residues" evidence="1">
    <location>
        <begin position="189"/>
        <end position="200"/>
    </location>
</feature>
<feature type="compositionally biased region" description="Polar residues" evidence="1">
    <location>
        <begin position="256"/>
        <end position="265"/>
    </location>
</feature>
<evidence type="ECO:0000256" key="1">
    <source>
        <dbReference type="SAM" id="MobiDB-lite"/>
    </source>
</evidence>
<dbReference type="Proteomes" id="UP001295684">
    <property type="component" value="Unassembled WGS sequence"/>
</dbReference>
<reference evidence="2" key="1">
    <citation type="submission" date="2023-07" db="EMBL/GenBank/DDBJ databases">
        <authorList>
            <consortium name="AG Swart"/>
            <person name="Singh M."/>
            <person name="Singh A."/>
            <person name="Seah K."/>
            <person name="Emmerich C."/>
        </authorList>
    </citation>
    <scope>NUCLEOTIDE SEQUENCE</scope>
    <source>
        <strain evidence="2">DP1</strain>
    </source>
</reference>
<feature type="region of interest" description="Disordered" evidence="1">
    <location>
        <begin position="242"/>
        <end position="309"/>
    </location>
</feature>
<feature type="compositionally biased region" description="Basic and acidic residues" evidence="1">
    <location>
        <begin position="61"/>
        <end position="74"/>
    </location>
</feature>
<feature type="compositionally biased region" description="Low complexity" evidence="1">
    <location>
        <begin position="33"/>
        <end position="46"/>
    </location>
</feature>
<feature type="compositionally biased region" description="Polar residues" evidence="1">
    <location>
        <begin position="281"/>
        <end position="293"/>
    </location>
</feature>
<feature type="compositionally biased region" description="Polar residues" evidence="1">
    <location>
        <begin position="569"/>
        <end position="585"/>
    </location>
</feature>